<keyword evidence="2" id="KW-1185">Reference proteome</keyword>
<dbReference type="EMBL" id="CM017622">
    <property type="protein sequence ID" value="TYH92086.1"/>
    <property type="molecule type" value="Genomic_DNA"/>
</dbReference>
<reference evidence="1 2" key="1">
    <citation type="submission" date="2019-07" db="EMBL/GenBank/DDBJ databases">
        <title>WGS assembly of Gossypium tomentosum.</title>
        <authorList>
            <person name="Chen Z.J."/>
            <person name="Sreedasyam A."/>
            <person name="Ando A."/>
            <person name="Song Q."/>
            <person name="De L."/>
            <person name="Hulse-Kemp A."/>
            <person name="Ding M."/>
            <person name="Ye W."/>
            <person name="Kirkbride R."/>
            <person name="Jenkins J."/>
            <person name="Plott C."/>
            <person name="Lovell J."/>
            <person name="Lin Y.-M."/>
            <person name="Vaughn R."/>
            <person name="Liu B."/>
            <person name="Li W."/>
            <person name="Simpson S."/>
            <person name="Scheffler B."/>
            <person name="Saski C."/>
            <person name="Grover C."/>
            <person name="Hu G."/>
            <person name="Conover J."/>
            <person name="Carlson J."/>
            <person name="Shu S."/>
            <person name="Boston L."/>
            <person name="Williams M."/>
            <person name="Peterson D."/>
            <person name="Mcgee K."/>
            <person name="Jones D."/>
            <person name="Wendel J."/>
            <person name="Stelly D."/>
            <person name="Grimwood J."/>
            <person name="Schmutz J."/>
        </authorList>
    </citation>
    <scope>NUCLEOTIDE SEQUENCE [LARGE SCALE GENOMIC DNA]</scope>
    <source>
        <strain evidence="1">7179.01</strain>
    </source>
</reference>
<name>A0A5D2MKW7_GOSTO</name>
<gene>
    <name evidence="1" type="ORF">ES332_A13G157900v1</name>
</gene>
<evidence type="ECO:0000313" key="2">
    <source>
        <dbReference type="Proteomes" id="UP000322667"/>
    </source>
</evidence>
<dbReference type="Proteomes" id="UP000322667">
    <property type="component" value="Chromosome A13"/>
</dbReference>
<protein>
    <submittedName>
        <fullName evidence="1">Uncharacterized protein</fullName>
    </submittedName>
</protein>
<accession>A0A5D2MKW7</accession>
<sequence>MERFVIVEIKHQYVVLIDLGAWSKGKNFLGCSNYKGAGRDG</sequence>
<evidence type="ECO:0000313" key="1">
    <source>
        <dbReference type="EMBL" id="TYH92086.1"/>
    </source>
</evidence>
<proteinExistence type="predicted"/>
<organism evidence="1 2">
    <name type="scientific">Gossypium tomentosum</name>
    <name type="common">Hawaiian cotton</name>
    <name type="synonym">Gossypium sandvicense</name>
    <dbReference type="NCBI Taxonomy" id="34277"/>
    <lineage>
        <taxon>Eukaryota</taxon>
        <taxon>Viridiplantae</taxon>
        <taxon>Streptophyta</taxon>
        <taxon>Embryophyta</taxon>
        <taxon>Tracheophyta</taxon>
        <taxon>Spermatophyta</taxon>
        <taxon>Magnoliopsida</taxon>
        <taxon>eudicotyledons</taxon>
        <taxon>Gunneridae</taxon>
        <taxon>Pentapetalae</taxon>
        <taxon>rosids</taxon>
        <taxon>malvids</taxon>
        <taxon>Malvales</taxon>
        <taxon>Malvaceae</taxon>
        <taxon>Malvoideae</taxon>
        <taxon>Gossypium</taxon>
    </lineage>
</organism>
<dbReference type="AlphaFoldDB" id="A0A5D2MKW7"/>